<keyword evidence="2" id="KW-0175">Coiled coil</keyword>
<organism evidence="5 6">
    <name type="scientific">Caldicellulosiruptor bescii</name>
    <name type="common">Anaerocellum thermophilum</name>
    <dbReference type="NCBI Taxonomy" id="31899"/>
    <lineage>
        <taxon>Bacteria</taxon>
        <taxon>Bacillati</taxon>
        <taxon>Bacillota</taxon>
        <taxon>Bacillota incertae sedis</taxon>
        <taxon>Caldicellulosiruptorales</taxon>
        <taxon>Caldicellulosiruptoraceae</taxon>
        <taxon>Caldicellulosiruptor</taxon>
    </lineage>
</organism>
<dbReference type="InterPro" id="IPR011006">
    <property type="entry name" value="CheY-like_superfamily"/>
</dbReference>
<evidence type="ECO:0000256" key="1">
    <source>
        <dbReference type="PROSITE-ProRule" id="PRU00169"/>
    </source>
</evidence>
<evidence type="ECO:0000256" key="2">
    <source>
        <dbReference type="SAM" id="Coils"/>
    </source>
</evidence>
<feature type="domain" description="Response regulatory" evidence="4">
    <location>
        <begin position="2"/>
        <end position="117"/>
    </location>
</feature>
<feature type="compositionally biased region" description="Polar residues" evidence="3">
    <location>
        <begin position="181"/>
        <end position="192"/>
    </location>
</feature>
<dbReference type="InterPro" id="IPR052048">
    <property type="entry name" value="ST_Response_Regulator"/>
</dbReference>
<name>A0ABY1S7H1_CALBS</name>
<dbReference type="PANTHER" id="PTHR43228:SF1">
    <property type="entry name" value="TWO-COMPONENT RESPONSE REGULATOR ARR22"/>
    <property type="match status" value="1"/>
</dbReference>
<dbReference type="RefSeq" id="WP_015908268.1">
    <property type="nucleotide sequence ID" value="NZ_FUZJ01000001.1"/>
</dbReference>
<dbReference type="PROSITE" id="PS50110">
    <property type="entry name" value="RESPONSE_REGULATORY"/>
    <property type="match status" value="1"/>
</dbReference>
<comment type="caution">
    <text evidence="5">The sequence shown here is derived from an EMBL/GenBank/DDBJ whole genome shotgun (WGS) entry which is preliminary data.</text>
</comment>
<feature type="region of interest" description="Disordered" evidence="3">
    <location>
        <begin position="172"/>
        <end position="205"/>
    </location>
</feature>
<dbReference type="CDD" id="cd17542">
    <property type="entry name" value="REC_CheY"/>
    <property type="match status" value="1"/>
</dbReference>
<protein>
    <submittedName>
        <fullName evidence="5">Response regulator receiver domain-containing protein</fullName>
    </submittedName>
</protein>
<dbReference type="SUPFAM" id="SSF52172">
    <property type="entry name" value="CheY-like"/>
    <property type="match status" value="1"/>
</dbReference>
<dbReference type="InterPro" id="IPR001789">
    <property type="entry name" value="Sig_transdc_resp-reg_receiver"/>
</dbReference>
<dbReference type="Pfam" id="PF00072">
    <property type="entry name" value="Response_reg"/>
    <property type="match status" value="1"/>
</dbReference>
<evidence type="ECO:0000256" key="3">
    <source>
        <dbReference type="SAM" id="MobiDB-lite"/>
    </source>
</evidence>
<evidence type="ECO:0000313" key="6">
    <source>
        <dbReference type="Proteomes" id="UP000196803"/>
    </source>
</evidence>
<dbReference type="SMART" id="SM00448">
    <property type="entry name" value="REC"/>
    <property type="match status" value="1"/>
</dbReference>
<dbReference type="Gene3D" id="3.40.50.2300">
    <property type="match status" value="1"/>
</dbReference>
<keyword evidence="1" id="KW-0597">Phosphoprotein</keyword>
<reference evidence="5 6" key="1">
    <citation type="submission" date="2017-05" db="EMBL/GenBank/DDBJ databases">
        <authorList>
            <person name="Varghese N."/>
            <person name="Submissions S."/>
        </authorList>
    </citation>
    <scope>NUCLEOTIDE SEQUENCE [LARGE SCALE GENOMIC DNA]</scope>
    <source>
        <strain evidence="5 6">MACB1020</strain>
    </source>
</reference>
<feature type="coiled-coil region" evidence="2">
    <location>
        <begin position="106"/>
        <end position="133"/>
    </location>
</feature>
<gene>
    <name evidence="5" type="ORF">SAMN05216240_1184</name>
</gene>
<feature type="modified residue" description="4-aspartylphosphate" evidence="1">
    <location>
        <position position="52"/>
    </location>
</feature>
<proteinExistence type="predicted"/>
<accession>A0ABY1S7H1</accession>
<sequence>MKILIVDDAVFIRKVLRGILQELGEEVVGEASSGNEALRMVKEYRPDVVTLDITLPDMSGLELLKKIKEISSSTQVVMITAISNHEVVKEAMKVGATNYITKPFSREKVEEVLKKVEKNIQALSQIERNMTDEKSISQKELSQARIETLGVENESKNEEVAKIDKFAKVESKDSKSKIDTTENLNTSELTQDLSEKRNETNNQQEISETVSDLIETEVGVSDEFLEDEKEGSTTGVFYDEDKGEELEVGVVTNIEFEQKGGEDILSICINKELAYNVGRMKLGNGIIVTLEECFVLSSVKHEYIFENSLIEKVEVKEINENAYVMIFTKAKKFDIREREGKISIIFKKSKGVISYNKNNKFIMIDNVLPSNIQVDTVSEKEYIIRISTKDVVYNEGETKVEDLIVDRYTVEKSANGYDVKIVLYKEARYEIIEGRTSVGIKFVEVNILKDVVVHHSEQETLIELVTNSNSVPVVLEHDAENGVAYVYLQGYNVSKSLLEKNFEFEEEYLESLKIVEEREKGQSYLVIYSPVKRISVVKEKGKTFISIKPKKAFILYNVFQECIVFQNILPEEIEINHNQIQNTIEFQVNNKYVILLKDPILDKEEYNTFSSIKVEKTGMKYIGTIVLKSKSKIEVALSNDKNSTNLFVIPYKKLNKIKAFEYEGSGPKAFLTLKGEGEIKYIAERDKEKGAVTIRVLTASLCNIEQPIVEFREGCIERIEFYEQEEDVVINIFSKAEDFDVRLENSDIIVEFEAQVVTFTPVIEDYMVVFELPLINYDDIDIEKNEENNMLVVKVNRRDIYIEKGIKYLQTGIVKRYQVVQENGYKLLIDTTDEIRYSLERKESNILFVIEKCPVLEKVEVNEQSDELVHVSLYFNRGGIKPQKIEKIDGRLEILLGEVLTKDKNIVWNTESRRIIRNIDYIINEKVLVLSIEHAYALWQIIAENNVIKLTFEVKHCEILIEDEYIKIQNVESDKVQVLKFEDNGLLIVIVPQNAAFLTSNSIKFNSENVLYTAVEQDINQTVWKIYVLYKLNMTFESEISNNDVIIKVNTKRNDFVGRELEAERN</sequence>
<keyword evidence="6" id="KW-1185">Reference proteome</keyword>
<dbReference type="Proteomes" id="UP000196803">
    <property type="component" value="Unassembled WGS sequence"/>
</dbReference>
<dbReference type="GeneID" id="31773235"/>
<dbReference type="EMBL" id="FXXC01000001">
    <property type="protein sequence ID" value="SMR92751.1"/>
    <property type="molecule type" value="Genomic_DNA"/>
</dbReference>
<evidence type="ECO:0000313" key="5">
    <source>
        <dbReference type="EMBL" id="SMR92751.1"/>
    </source>
</evidence>
<dbReference type="PANTHER" id="PTHR43228">
    <property type="entry name" value="TWO-COMPONENT RESPONSE REGULATOR"/>
    <property type="match status" value="1"/>
</dbReference>
<evidence type="ECO:0000259" key="4">
    <source>
        <dbReference type="PROSITE" id="PS50110"/>
    </source>
</evidence>